<evidence type="ECO:0000313" key="10">
    <source>
        <dbReference type="Proteomes" id="UP001432168"/>
    </source>
</evidence>
<reference evidence="9" key="1">
    <citation type="submission" date="2022-10" db="EMBL/GenBank/DDBJ databases">
        <title>The complete genomes of actinobacterial strains from the NBC collection.</title>
        <authorList>
            <person name="Joergensen T.S."/>
            <person name="Alvarez Arevalo M."/>
            <person name="Sterndorff E.B."/>
            <person name="Faurdal D."/>
            <person name="Vuksanovic O."/>
            <person name="Mourched A.-S."/>
            <person name="Charusanti P."/>
            <person name="Shaw S."/>
            <person name="Blin K."/>
            <person name="Weber T."/>
        </authorList>
    </citation>
    <scope>NUCLEOTIDE SEQUENCE</scope>
    <source>
        <strain evidence="9">NBC_00686</strain>
    </source>
</reference>
<dbReference type="Pfam" id="PF06271">
    <property type="entry name" value="RDD"/>
    <property type="match status" value="1"/>
</dbReference>
<evidence type="ECO:0000256" key="5">
    <source>
        <dbReference type="ARBA" id="ARBA00023136"/>
    </source>
</evidence>
<keyword evidence="4 7" id="KW-1133">Transmembrane helix</keyword>
<keyword evidence="2" id="KW-1003">Cell membrane</keyword>
<feature type="region of interest" description="Disordered" evidence="6">
    <location>
        <begin position="155"/>
        <end position="176"/>
    </location>
</feature>
<evidence type="ECO:0000256" key="2">
    <source>
        <dbReference type="ARBA" id="ARBA00022475"/>
    </source>
</evidence>
<evidence type="ECO:0000256" key="4">
    <source>
        <dbReference type="ARBA" id="ARBA00022989"/>
    </source>
</evidence>
<accession>A0ABZ1X864</accession>
<keyword evidence="3 7" id="KW-0812">Transmembrane</keyword>
<evidence type="ECO:0000256" key="7">
    <source>
        <dbReference type="SAM" id="Phobius"/>
    </source>
</evidence>
<feature type="domain" description="RDD" evidence="8">
    <location>
        <begin position="18"/>
        <end position="135"/>
    </location>
</feature>
<evidence type="ECO:0000256" key="6">
    <source>
        <dbReference type="SAM" id="MobiDB-lite"/>
    </source>
</evidence>
<dbReference type="PANTHER" id="PTHR36115">
    <property type="entry name" value="PROLINE-RICH ANTIGEN HOMOLOG-RELATED"/>
    <property type="match status" value="1"/>
</dbReference>
<comment type="subcellular location">
    <subcellularLocation>
        <location evidence="1">Cell membrane</location>
        <topology evidence="1">Multi-pass membrane protein</topology>
    </subcellularLocation>
</comment>
<protein>
    <submittedName>
        <fullName evidence="9">RDD family protein</fullName>
    </submittedName>
</protein>
<feature type="transmembrane region" description="Helical" evidence="7">
    <location>
        <begin position="20"/>
        <end position="45"/>
    </location>
</feature>
<keyword evidence="5 7" id="KW-0472">Membrane</keyword>
<evidence type="ECO:0000256" key="1">
    <source>
        <dbReference type="ARBA" id="ARBA00004651"/>
    </source>
</evidence>
<name>A0ABZ1X864_9ACTN</name>
<dbReference type="PANTHER" id="PTHR36115:SF4">
    <property type="entry name" value="MEMBRANE PROTEIN"/>
    <property type="match status" value="1"/>
</dbReference>
<evidence type="ECO:0000259" key="8">
    <source>
        <dbReference type="Pfam" id="PF06271"/>
    </source>
</evidence>
<sequence>MTAPSRTRGPQEIQGSPAGLVSRTMAAAVDTFVVLGILLAVQSGYAAARAVLTGRPFAFPDPGPGFTVAFGYAVLVGYLAAGWVFGGRTVGDQLMGLRVTDGSGRRLRSGTALLRAVLCVVLPVGLLWIPVSRHGASLQDAVTGSAVVHDWYGGTHGRSAGSPPAGEAEDGRGRMG</sequence>
<dbReference type="InterPro" id="IPR010432">
    <property type="entry name" value="RDD"/>
</dbReference>
<feature type="transmembrane region" description="Helical" evidence="7">
    <location>
        <begin position="65"/>
        <end position="85"/>
    </location>
</feature>
<dbReference type="RefSeq" id="WP_329270048.1">
    <property type="nucleotide sequence ID" value="NZ_CP108992.1"/>
</dbReference>
<evidence type="ECO:0000256" key="3">
    <source>
        <dbReference type="ARBA" id="ARBA00022692"/>
    </source>
</evidence>
<feature type="transmembrane region" description="Helical" evidence="7">
    <location>
        <begin position="112"/>
        <end position="131"/>
    </location>
</feature>
<dbReference type="InterPro" id="IPR051791">
    <property type="entry name" value="Pra-immunoreactive"/>
</dbReference>
<organism evidence="9 10">
    <name type="scientific">Streptomyces pseudovenezuelae</name>
    <dbReference type="NCBI Taxonomy" id="67350"/>
    <lineage>
        <taxon>Bacteria</taxon>
        <taxon>Bacillati</taxon>
        <taxon>Actinomycetota</taxon>
        <taxon>Actinomycetes</taxon>
        <taxon>Kitasatosporales</taxon>
        <taxon>Streptomycetaceae</taxon>
        <taxon>Streptomyces</taxon>
        <taxon>Streptomyces aurantiacus group</taxon>
    </lineage>
</organism>
<keyword evidence="10" id="KW-1185">Reference proteome</keyword>
<proteinExistence type="predicted"/>
<dbReference type="Proteomes" id="UP001432168">
    <property type="component" value="Chromosome"/>
</dbReference>
<dbReference type="EMBL" id="CP109011">
    <property type="protein sequence ID" value="WUT47685.1"/>
    <property type="molecule type" value="Genomic_DNA"/>
</dbReference>
<gene>
    <name evidence="9" type="ORF">OG929_37620</name>
</gene>
<evidence type="ECO:0000313" key="9">
    <source>
        <dbReference type="EMBL" id="WUT47685.1"/>
    </source>
</evidence>